<accession>A0AAN9A1X9</accession>
<comment type="caution">
    <text evidence="1">The sequence shown here is derived from an EMBL/GenBank/DDBJ whole genome shotgun (WGS) entry which is preliminary data.</text>
</comment>
<sequence length="54" mass="5890">EIIASATRFGSCSGHEAFCRRSQNDQNLNKRAVEVGPTLSPILGCFKPRNNLKG</sequence>
<feature type="non-terminal residue" evidence="1">
    <location>
        <position position="54"/>
    </location>
</feature>
<evidence type="ECO:0000313" key="2">
    <source>
        <dbReference type="Proteomes" id="UP001381693"/>
    </source>
</evidence>
<organism evidence="1 2">
    <name type="scientific">Halocaridina rubra</name>
    <name type="common">Hawaiian red shrimp</name>
    <dbReference type="NCBI Taxonomy" id="373956"/>
    <lineage>
        <taxon>Eukaryota</taxon>
        <taxon>Metazoa</taxon>
        <taxon>Ecdysozoa</taxon>
        <taxon>Arthropoda</taxon>
        <taxon>Crustacea</taxon>
        <taxon>Multicrustacea</taxon>
        <taxon>Malacostraca</taxon>
        <taxon>Eumalacostraca</taxon>
        <taxon>Eucarida</taxon>
        <taxon>Decapoda</taxon>
        <taxon>Pleocyemata</taxon>
        <taxon>Caridea</taxon>
        <taxon>Atyoidea</taxon>
        <taxon>Atyidae</taxon>
        <taxon>Halocaridina</taxon>
    </lineage>
</organism>
<evidence type="ECO:0000313" key="1">
    <source>
        <dbReference type="EMBL" id="KAK7069385.1"/>
    </source>
</evidence>
<keyword evidence="2" id="KW-1185">Reference proteome</keyword>
<reference evidence="1 2" key="1">
    <citation type="submission" date="2023-11" db="EMBL/GenBank/DDBJ databases">
        <title>Halocaridina rubra genome assembly.</title>
        <authorList>
            <person name="Smith C."/>
        </authorList>
    </citation>
    <scope>NUCLEOTIDE SEQUENCE [LARGE SCALE GENOMIC DNA]</scope>
    <source>
        <strain evidence="1">EP-1</strain>
        <tissue evidence="1">Whole</tissue>
    </source>
</reference>
<proteinExistence type="predicted"/>
<gene>
    <name evidence="1" type="ORF">SK128_022717</name>
</gene>
<dbReference type="EMBL" id="JAXCGZ010016620">
    <property type="protein sequence ID" value="KAK7069385.1"/>
    <property type="molecule type" value="Genomic_DNA"/>
</dbReference>
<protein>
    <submittedName>
        <fullName evidence="1">Uncharacterized protein</fullName>
    </submittedName>
</protein>
<dbReference type="AlphaFoldDB" id="A0AAN9A1X9"/>
<name>A0AAN9A1X9_HALRR</name>
<dbReference type="Proteomes" id="UP001381693">
    <property type="component" value="Unassembled WGS sequence"/>
</dbReference>
<feature type="non-terminal residue" evidence="1">
    <location>
        <position position="1"/>
    </location>
</feature>